<feature type="domain" description="HAT C-terminal dimerisation" evidence="1">
    <location>
        <begin position="217"/>
        <end position="278"/>
    </location>
</feature>
<dbReference type="AlphaFoldDB" id="A0A6G0VPH9"/>
<evidence type="ECO:0000259" key="1">
    <source>
        <dbReference type="Pfam" id="PF05699"/>
    </source>
</evidence>
<accession>A0A6G0VPH9</accession>
<keyword evidence="3" id="KW-1185">Reference proteome</keyword>
<reference evidence="2 3" key="1">
    <citation type="submission" date="2019-08" db="EMBL/GenBank/DDBJ databases">
        <title>Whole genome of Aphis craccivora.</title>
        <authorList>
            <person name="Voronova N.V."/>
            <person name="Shulinski R.S."/>
            <person name="Bandarenka Y.V."/>
            <person name="Zhorov D.G."/>
            <person name="Warner D."/>
        </authorList>
    </citation>
    <scope>NUCLEOTIDE SEQUENCE [LARGE SCALE GENOMIC DNA]</scope>
    <source>
        <strain evidence="2">180601</strain>
        <tissue evidence="2">Whole Body</tissue>
    </source>
</reference>
<evidence type="ECO:0000313" key="2">
    <source>
        <dbReference type="EMBL" id="KAF0704357.1"/>
    </source>
</evidence>
<dbReference type="SUPFAM" id="SSF53098">
    <property type="entry name" value="Ribonuclease H-like"/>
    <property type="match status" value="1"/>
</dbReference>
<dbReference type="EMBL" id="VUJU01013580">
    <property type="protein sequence ID" value="KAF0704357.1"/>
    <property type="molecule type" value="Genomic_DNA"/>
</dbReference>
<name>A0A6G0VPH9_APHCR</name>
<feature type="non-terminal residue" evidence="2">
    <location>
        <position position="301"/>
    </location>
</feature>
<dbReference type="PANTHER" id="PTHR45749">
    <property type="match status" value="1"/>
</dbReference>
<evidence type="ECO:0000313" key="3">
    <source>
        <dbReference type="Proteomes" id="UP000478052"/>
    </source>
</evidence>
<protein>
    <submittedName>
        <fullName evidence="2">52 kDa repressor of the inhibitor of the protein kinase-like</fullName>
    </submittedName>
</protein>
<feature type="non-terminal residue" evidence="2">
    <location>
        <position position="1"/>
    </location>
</feature>
<dbReference type="PANTHER" id="PTHR45749:SF21">
    <property type="entry name" value="DUF4371 DOMAIN-CONTAINING PROTEIN"/>
    <property type="match status" value="1"/>
</dbReference>
<dbReference type="InterPro" id="IPR012337">
    <property type="entry name" value="RNaseH-like_sf"/>
</dbReference>
<proteinExistence type="predicted"/>
<dbReference type="InterPro" id="IPR008906">
    <property type="entry name" value="HATC_C_dom"/>
</dbReference>
<dbReference type="GO" id="GO:0046983">
    <property type="term" value="F:protein dimerization activity"/>
    <property type="evidence" value="ECO:0007669"/>
    <property type="project" value="InterPro"/>
</dbReference>
<gene>
    <name evidence="2" type="ORF">FWK35_00035608</name>
</gene>
<sequence>EDFLQFVPIHSTVGLELANTIISTLTGLGINLKYLRGHGYDGAANMRSVFRGVQAIIMQKHPKAIYTHLSAKRSYILRQKLEPKAFSGLKKFCKTRWVERHESILIFVEGFYEIVCALEEIMSEDNNKVVASLHKSLFCNTAIESVKETTQKLEDIRNEETFTEIYHQACEIAISFYEEDLVIENYKLLENEFEFWKQKWSSEKNCIPKNALGTLPKCPEELFPNINVFLKILSILPVSTASVERSFSTLKIIKPYLRNTTGETRLNGLALMNIYRDLHIDSEVIINMFASKKERRLDFKL</sequence>
<dbReference type="Pfam" id="PF05699">
    <property type="entry name" value="Dimer_Tnp_hAT"/>
    <property type="match status" value="1"/>
</dbReference>
<dbReference type="Proteomes" id="UP000478052">
    <property type="component" value="Unassembled WGS sequence"/>
</dbReference>
<organism evidence="2 3">
    <name type="scientific">Aphis craccivora</name>
    <name type="common">Cowpea aphid</name>
    <dbReference type="NCBI Taxonomy" id="307492"/>
    <lineage>
        <taxon>Eukaryota</taxon>
        <taxon>Metazoa</taxon>
        <taxon>Ecdysozoa</taxon>
        <taxon>Arthropoda</taxon>
        <taxon>Hexapoda</taxon>
        <taxon>Insecta</taxon>
        <taxon>Pterygota</taxon>
        <taxon>Neoptera</taxon>
        <taxon>Paraneoptera</taxon>
        <taxon>Hemiptera</taxon>
        <taxon>Sternorrhyncha</taxon>
        <taxon>Aphidomorpha</taxon>
        <taxon>Aphidoidea</taxon>
        <taxon>Aphididae</taxon>
        <taxon>Aphidini</taxon>
        <taxon>Aphis</taxon>
        <taxon>Aphis</taxon>
    </lineage>
</organism>
<comment type="caution">
    <text evidence="2">The sequence shown here is derived from an EMBL/GenBank/DDBJ whole genome shotgun (WGS) entry which is preliminary data.</text>
</comment>
<dbReference type="OrthoDB" id="10051013at2759"/>